<dbReference type="GO" id="GO:0005509">
    <property type="term" value="F:calcium ion binding"/>
    <property type="evidence" value="ECO:0007669"/>
    <property type="project" value="InterPro"/>
</dbReference>
<dbReference type="InterPro" id="IPR049883">
    <property type="entry name" value="NOTCH1_EGF-like"/>
</dbReference>
<feature type="domain" description="EGF-like calcium-binding" evidence="6">
    <location>
        <begin position="40"/>
        <end position="89"/>
    </location>
</feature>
<comment type="subcellular location">
    <subcellularLocation>
        <location evidence="1">Cell membrane</location>
    </subcellularLocation>
</comment>
<dbReference type="Pfam" id="PF07645">
    <property type="entry name" value="EGF_CA"/>
    <property type="match status" value="1"/>
</dbReference>
<dbReference type="Gene3D" id="2.10.25.10">
    <property type="entry name" value="Laminin"/>
    <property type="match status" value="1"/>
</dbReference>
<keyword evidence="8" id="KW-1185">Reference proteome</keyword>
<feature type="chain" id="PRO_5043708774" description="EGF-like calcium-binding domain-containing protein" evidence="5">
    <location>
        <begin position="23"/>
        <end position="309"/>
    </location>
</feature>
<evidence type="ECO:0000313" key="8">
    <source>
        <dbReference type="Proteomes" id="UP000823561"/>
    </source>
</evidence>
<dbReference type="Gene3D" id="2.60.220.50">
    <property type="match status" value="1"/>
</dbReference>
<evidence type="ECO:0000259" key="6">
    <source>
        <dbReference type="SMART" id="SM00179"/>
    </source>
</evidence>
<dbReference type="SMART" id="SM00179">
    <property type="entry name" value="EGF_CA"/>
    <property type="match status" value="1"/>
</dbReference>
<feature type="signal peptide" evidence="5">
    <location>
        <begin position="1"/>
        <end position="22"/>
    </location>
</feature>
<evidence type="ECO:0000256" key="4">
    <source>
        <dbReference type="ARBA" id="ARBA00023157"/>
    </source>
</evidence>
<evidence type="ECO:0000256" key="3">
    <source>
        <dbReference type="ARBA" id="ARBA00022536"/>
    </source>
</evidence>
<dbReference type="InterPro" id="IPR000152">
    <property type="entry name" value="EGF-type_Asp/Asn_hydroxyl_site"/>
</dbReference>
<organism evidence="7 8">
    <name type="scientific">Alosa alosa</name>
    <name type="common">allis shad</name>
    <dbReference type="NCBI Taxonomy" id="278164"/>
    <lineage>
        <taxon>Eukaryota</taxon>
        <taxon>Metazoa</taxon>
        <taxon>Chordata</taxon>
        <taxon>Craniata</taxon>
        <taxon>Vertebrata</taxon>
        <taxon>Euteleostomi</taxon>
        <taxon>Actinopterygii</taxon>
        <taxon>Neopterygii</taxon>
        <taxon>Teleostei</taxon>
        <taxon>Clupei</taxon>
        <taxon>Clupeiformes</taxon>
        <taxon>Clupeoidei</taxon>
        <taxon>Clupeidae</taxon>
        <taxon>Alosa</taxon>
    </lineage>
</organism>
<dbReference type="GO" id="GO:0005886">
    <property type="term" value="C:plasma membrane"/>
    <property type="evidence" value="ECO:0007669"/>
    <property type="project" value="UniProtKB-SubCell"/>
</dbReference>
<name>A0AAV6GWX7_9TELE</name>
<keyword evidence="2" id="KW-0472">Membrane</keyword>
<dbReference type="CDD" id="cd00054">
    <property type="entry name" value="EGF_CA"/>
    <property type="match status" value="1"/>
</dbReference>
<evidence type="ECO:0000313" key="7">
    <source>
        <dbReference type="EMBL" id="KAG5278157.1"/>
    </source>
</evidence>
<dbReference type="PROSITE" id="PS00010">
    <property type="entry name" value="ASX_HYDROXYL"/>
    <property type="match status" value="1"/>
</dbReference>
<evidence type="ECO:0000256" key="1">
    <source>
        <dbReference type="ARBA" id="ARBA00004236"/>
    </source>
</evidence>
<proteinExistence type="predicted"/>
<reference evidence="7" key="1">
    <citation type="submission" date="2020-10" db="EMBL/GenBank/DDBJ databases">
        <title>Chromosome-scale genome assembly of the Allis shad, Alosa alosa.</title>
        <authorList>
            <person name="Margot Z."/>
            <person name="Christophe K."/>
            <person name="Cabau C."/>
            <person name="Louis A."/>
            <person name="Berthelot C."/>
            <person name="Parey E."/>
            <person name="Roest Crollius H."/>
            <person name="Montfort J."/>
            <person name="Robinson-Rechavi M."/>
            <person name="Bucao C."/>
            <person name="Bouchez O."/>
            <person name="Gislard M."/>
            <person name="Lluch J."/>
            <person name="Milhes M."/>
            <person name="Lampietro C."/>
            <person name="Lopez Roques C."/>
            <person name="Donnadieu C."/>
            <person name="Braasch I."/>
            <person name="Desvignes T."/>
            <person name="Postlethwait J."/>
            <person name="Bobe J."/>
            <person name="Guiguen Y."/>
        </authorList>
    </citation>
    <scope>NUCLEOTIDE SEQUENCE</scope>
    <source>
        <strain evidence="7">M-15738</strain>
        <tissue evidence="7">Blood</tissue>
    </source>
</reference>
<dbReference type="Proteomes" id="UP000823561">
    <property type="component" value="Chromosome 7"/>
</dbReference>
<keyword evidence="5" id="KW-0732">Signal</keyword>
<keyword evidence="4" id="KW-1015">Disulfide bond</keyword>
<dbReference type="EMBL" id="JADWDJ010000007">
    <property type="protein sequence ID" value="KAG5278157.1"/>
    <property type="molecule type" value="Genomic_DNA"/>
</dbReference>
<gene>
    <name evidence="7" type="ORF">AALO_G00095810</name>
</gene>
<keyword evidence="3" id="KW-0245">EGF-like domain</keyword>
<evidence type="ECO:0000256" key="5">
    <source>
        <dbReference type="SAM" id="SignalP"/>
    </source>
</evidence>
<dbReference type="SUPFAM" id="SSF57196">
    <property type="entry name" value="EGF/Laminin"/>
    <property type="match status" value="1"/>
</dbReference>
<dbReference type="AlphaFoldDB" id="A0AAV6GWX7"/>
<dbReference type="InterPro" id="IPR001881">
    <property type="entry name" value="EGF-like_Ca-bd_dom"/>
</dbReference>
<keyword evidence="2" id="KW-1003">Cell membrane</keyword>
<sequence length="309" mass="33819">MRLRIALILATLCSIFPWCANAGKTDCAGSHQGCKPVKEDVDECALDPDICGDHLAICTNMHRGFHCECPDGYLPSPGINWKINVSVCTELDSMLPTKKDKRFRVDKVLEMVRNMTSGGLPLKTVSLLLDELADDDRKRLVKHRHEVLLSKKKLVSKLVERTSTRASKNFTTKTTEGEILSIGPNASLTGFPQLRIPSADVFLDIDLEGIAHKNNGSASVALVAYSDMQDILEVDLFSTEENTMKAIISKVVSATLEDVVNAELSNSVNFTLRHINNQSLDSLLGPQGLQGSDATVDFKTPNPNPCLTL</sequence>
<comment type="caution">
    <text evidence="7">The sequence shown here is derived from an EMBL/GenBank/DDBJ whole genome shotgun (WGS) entry which is preliminary data.</text>
</comment>
<protein>
    <recommendedName>
        <fullName evidence="6">EGF-like calcium-binding domain-containing protein</fullName>
    </recommendedName>
</protein>
<accession>A0AAV6GWX7</accession>
<dbReference type="InterPro" id="IPR046338">
    <property type="entry name" value="GAIN_dom_sf"/>
</dbReference>
<evidence type="ECO:0000256" key="2">
    <source>
        <dbReference type="ARBA" id="ARBA00022475"/>
    </source>
</evidence>